<protein>
    <recommendedName>
        <fullName evidence="5">DUF3105 domain-containing protein</fullName>
    </recommendedName>
</protein>
<evidence type="ECO:0000313" key="3">
    <source>
        <dbReference type="EMBL" id="GIH07958.1"/>
    </source>
</evidence>
<keyword evidence="4" id="KW-1185">Reference proteome</keyword>
<evidence type="ECO:0000256" key="2">
    <source>
        <dbReference type="SAM" id="SignalP"/>
    </source>
</evidence>
<proteinExistence type="predicted"/>
<sequence length="177" mass="19458">MRFRAGAAGFILLLLPIIAGCQAREQTEQAVCPPTSTPGGSSPQPLRPSAPDYDQLKAIDDNLRWMATPWGESYAGHQVDSDSGRVTLWRKPSHEFDAAVDAVPHAERITVICAPHSFLELWWVVHDLPSEAAGHRLSAWARYDGTCAQVETDAVEEVRRELTLRFPAAPLCFAEPA</sequence>
<feature type="chain" id="PRO_5035269723" description="DUF3105 domain-containing protein" evidence="2">
    <location>
        <begin position="24"/>
        <end position="177"/>
    </location>
</feature>
<name>A0A8J3QE27_9ACTN</name>
<dbReference type="AlphaFoldDB" id="A0A8J3QE27"/>
<organism evidence="3 4">
    <name type="scientific">Rhizocola hellebori</name>
    <dbReference type="NCBI Taxonomy" id="1392758"/>
    <lineage>
        <taxon>Bacteria</taxon>
        <taxon>Bacillati</taxon>
        <taxon>Actinomycetota</taxon>
        <taxon>Actinomycetes</taxon>
        <taxon>Micromonosporales</taxon>
        <taxon>Micromonosporaceae</taxon>
        <taxon>Rhizocola</taxon>
    </lineage>
</organism>
<dbReference type="RefSeq" id="WP_203911733.1">
    <property type="nucleotide sequence ID" value="NZ_BONY01000043.1"/>
</dbReference>
<dbReference type="Proteomes" id="UP000612899">
    <property type="component" value="Unassembled WGS sequence"/>
</dbReference>
<feature type="signal peptide" evidence="2">
    <location>
        <begin position="1"/>
        <end position="23"/>
    </location>
</feature>
<dbReference type="PROSITE" id="PS51257">
    <property type="entry name" value="PROKAR_LIPOPROTEIN"/>
    <property type="match status" value="1"/>
</dbReference>
<evidence type="ECO:0000256" key="1">
    <source>
        <dbReference type="SAM" id="MobiDB-lite"/>
    </source>
</evidence>
<evidence type="ECO:0008006" key="5">
    <source>
        <dbReference type="Google" id="ProtNLM"/>
    </source>
</evidence>
<dbReference type="EMBL" id="BONY01000043">
    <property type="protein sequence ID" value="GIH07958.1"/>
    <property type="molecule type" value="Genomic_DNA"/>
</dbReference>
<reference evidence="3" key="1">
    <citation type="submission" date="2021-01" db="EMBL/GenBank/DDBJ databases">
        <title>Whole genome shotgun sequence of Rhizocola hellebori NBRC 109834.</title>
        <authorList>
            <person name="Komaki H."/>
            <person name="Tamura T."/>
        </authorList>
    </citation>
    <scope>NUCLEOTIDE SEQUENCE</scope>
    <source>
        <strain evidence="3">NBRC 109834</strain>
    </source>
</reference>
<accession>A0A8J3QE27</accession>
<keyword evidence="2" id="KW-0732">Signal</keyword>
<feature type="region of interest" description="Disordered" evidence="1">
    <location>
        <begin position="29"/>
        <end position="53"/>
    </location>
</feature>
<evidence type="ECO:0000313" key="4">
    <source>
        <dbReference type="Proteomes" id="UP000612899"/>
    </source>
</evidence>
<comment type="caution">
    <text evidence="3">The sequence shown here is derived from an EMBL/GenBank/DDBJ whole genome shotgun (WGS) entry which is preliminary data.</text>
</comment>
<feature type="compositionally biased region" description="Low complexity" evidence="1">
    <location>
        <begin position="33"/>
        <end position="43"/>
    </location>
</feature>
<gene>
    <name evidence="3" type="ORF">Rhe02_60250</name>
</gene>